<evidence type="ECO:0000313" key="3">
    <source>
        <dbReference type="Proteomes" id="UP000003491"/>
    </source>
</evidence>
<dbReference type="PANTHER" id="PTHR43698:SF1">
    <property type="entry name" value="BLL4564 PROTEIN"/>
    <property type="match status" value="1"/>
</dbReference>
<dbReference type="EMBL" id="ACGR01000038">
    <property type="protein sequence ID" value="EEJ59495.1"/>
    <property type="molecule type" value="Genomic_DNA"/>
</dbReference>
<reference evidence="2 3" key="1">
    <citation type="submission" date="2009-01" db="EMBL/GenBank/DDBJ databases">
        <authorList>
            <person name="Qin X."/>
            <person name="Bachman B."/>
            <person name="Battles P."/>
            <person name="Bell A."/>
            <person name="Bess C."/>
            <person name="Bickham C."/>
            <person name="Chaboub L."/>
            <person name="Chen D."/>
            <person name="Coyle M."/>
            <person name="Deiros D.R."/>
            <person name="Dinh H."/>
            <person name="Forbes L."/>
            <person name="Fowler G."/>
            <person name="Francisco L."/>
            <person name="Fu Q."/>
            <person name="Gubbala S."/>
            <person name="Hale W."/>
            <person name="Han Y."/>
            <person name="Hemphill L."/>
            <person name="Highlander S.K."/>
            <person name="Hirani K."/>
            <person name="Hogues M."/>
            <person name="Jackson L."/>
            <person name="Jakkamsetti A."/>
            <person name="Javaid M."/>
            <person name="Jiang H."/>
            <person name="Korchina V."/>
            <person name="Kovar C."/>
            <person name="Lara F."/>
            <person name="Lee S."/>
            <person name="Mata R."/>
            <person name="Mathew T."/>
            <person name="Moen C."/>
            <person name="Morales K."/>
            <person name="Munidasa M."/>
            <person name="Nazareth L."/>
            <person name="Ngo R."/>
            <person name="Nguyen L."/>
            <person name="Okwuonu G."/>
            <person name="Ongeri F."/>
            <person name="Patil S."/>
            <person name="Petrosino J."/>
            <person name="Pham C."/>
            <person name="Pham P."/>
            <person name="Pu L.-L."/>
            <person name="Puazo M."/>
            <person name="Raj R."/>
            <person name="Reid J."/>
            <person name="Rouhana J."/>
            <person name="Saada N."/>
            <person name="Shang Y."/>
            <person name="Simmons D."/>
            <person name="Thornton R."/>
            <person name="Warren J."/>
            <person name="Weissenberger G."/>
            <person name="Zhang J."/>
            <person name="Zhang L."/>
            <person name="Zhou C."/>
            <person name="Zhu D."/>
            <person name="Muzny D."/>
            <person name="Worley K."/>
            <person name="Gibbs R."/>
        </authorList>
    </citation>
    <scope>NUCLEOTIDE SEQUENCE [LARGE SCALE GENOMIC DNA]</scope>
    <source>
        <strain evidence="2 3">ATCC 33200</strain>
    </source>
</reference>
<dbReference type="InterPro" id="IPR013096">
    <property type="entry name" value="Cupin_2"/>
</dbReference>
<accession>C2E6C8</accession>
<protein>
    <recommendedName>
        <fullName evidence="1">Cupin type-2 domain-containing protein</fullName>
    </recommendedName>
</protein>
<dbReference type="SUPFAM" id="SSF51182">
    <property type="entry name" value="RmlC-like cupins"/>
    <property type="match status" value="1"/>
</dbReference>
<organism evidence="2 3">
    <name type="scientific">Lactobacillus johnsonii ATCC 33200</name>
    <dbReference type="NCBI Taxonomy" id="525330"/>
    <lineage>
        <taxon>Bacteria</taxon>
        <taxon>Bacillati</taxon>
        <taxon>Bacillota</taxon>
        <taxon>Bacilli</taxon>
        <taxon>Lactobacillales</taxon>
        <taxon>Lactobacillaceae</taxon>
        <taxon>Lactobacillus</taxon>
    </lineage>
</organism>
<dbReference type="Pfam" id="PF07883">
    <property type="entry name" value="Cupin_2"/>
    <property type="match status" value="1"/>
</dbReference>
<proteinExistence type="predicted"/>
<dbReference type="AlphaFoldDB" id="C2E6C8"/>
<evidence type="ECO:0000313" key="2">
    <source>
        <dbReference type="EMBL" id="EEJ59495.1"/>
    </source>
</evidence>
<dbReference type="Gene3D" id="2.60.120.10">
    <property type="entry name" value="Jelly Rolls"/>
    <property type="match status" value="1"/>
</dbReference>
<feature type="domain" description="Cupin type-2" evidence="1">
    <location>
        <begin position="60"/>
        <end position="120"/>
    </location>
</feature>
<gene>
    <name evidence="2" type="ORF">HMPREF0528_1302</name>
</gene>
<dbReference type="Proteomes" id="UP000003491">
    <property type="component" value="Unassembled WGS sequence"/>
</dbReference>
<dbReference type="InterPro" id="IPR047263">
    <property type="entry name" value="HNL-like_cupin"/>
</dbReference>
<sequence>MREIKSFTEEKIMAKNEEEVKNSVFGFGKFNEAYAKYFQGKSFLNLLASSKETKTGVSNVSFEPGCRNDWHMHSIPQILIAVAGEGWYQEEGKPAQKMVPGGVVIVNPNTKHWHGATKDSWFAHLAVMVGDGKTTWLEPVSDEEYDKLG</sequence>
<comment type="caution">
    <text evidence="2">The sequence shown here is derived from an EMBL/GenBank/DDBJ whole genome shotgun (WGS) entry which is preliminary data.</text>
</comment>
<name>C2E6C8_LACJH</name>
<dbReference type="HOGENOM" id="CLU_072993_2_0_9"/>
<dbReference type="InterPro" id="IPR014710">
    <property type="entry name" value="RmlC-like_jellyroll"/>
</dbReference>
<dbReference type="CDD" id="cd02233">
    <property type="entry name" value="cupin_HNL-like"/>
    <property type="match status" value="1"/>
</dbReference>
<dbReference type="PANTHER" id="PTHR43698">
    <property type="entry name" value="RIBD C-TERMINAL DOMAIN CONTAINING PROTEIN"/>
    <property type="match status" value="1"/>
</dbReference>
<dbReference type="InterPro" id="IPR011051">
    <property type="entry name" value="RmlC_Cupin_sf"/>
</dbReference>
<evidence type="ECO:0000259" key="1">
    <source>
        <dbReference type="Pfam" id="PF07883"/>
    </source>
</evidence>